<keyword evidence="2" id="KW-1185">Reference proteome</keyword>
<dbReference type="InterPro" id="IPR036188">
    <property type="entry name" value="FAD/NAD-bd_sf"/>
</dbReference>
<accession>A9KT54</accession>
<dbReference type="PANTHER" id="PTHR43734">
    <property type="entry name" value="PHYTOENE DESATURASE"/>
    <property type="match status" value="1"/>
</dbReference>
<proteinExistence type="predicted"/>
<dbReference type="KEGG" id="cpy:Cphy_1896"/>
<dbReference type="Gene3D" id="3.50.50.60">
    <property type="entry name" value="FAD/NAD(P)-binding domain"/>
    <property type="match status" value="1"/>
</dbReference>
<reference evidence="2" key="1">
    <citation type="submission" date="2007-11" db="EMBL/GenBank/DDBJ databases">
        <title>Complete genome sequence of Clostridium phytofermentans ISDg.</title>
        <authorList>
            <person name="Leschine S.B."/>
            <person name="Warnick T.A."/>
            <person name="Blanchard J.L."/>
            <person name="Schnell D.J."/>
            <person name="Petit E.L."/>
            <person name="LaTouf W.G."/>
            <person name="Copeland A."/>
            <person name="Lucas S."/>
            <person name="Lapidus A."/>
            <person name="Barry K."/>
            <person name="Glavina del Rio T."/>
            <person name="Dalin E."/>
            <person name="Tice H."/>
            <person name="Pitluck S."/>
            <person name="Kiss H."/>
            <person name="Brettin T."/>
            <person name="Bruce D."/>
            <person name="Detter J.C."/>
            <person name="Han C."/>
            <person name="Kuske C."/>
            <person name="Schmutz J."/>
            <person name="Larimer F."/>
            <person name="Land M."/>
            <person name="Hauser L."/>
            <person name="Kyrpides N."/>
            <person name="Kim E.A."/>
            <person name="Richardson P."/>
        </authorList>
    </citation>
    <scope>NUCLEOTIDE SEQUENCE [LARGE SCALE GENOMIC DNA]</scope>
    <source>
        <strain evidence="2">ATCC 700394 / DSM 18823 / ISDg</strain>
    </source>
</reference>
<name>A9KT54_LACP7</name>
<sequence length="73" mass="7948" precursor="true">MKKVVVVGAGIAGLSAAIYAQRSGFEVTLCGQHSIVGGMCTSWRRKGYLFEGTINWLTGSNPKTEVFQMWNHA</sequence>
<dbReference type="eggNOG" id="COG1233">
    <property type="taxonomic scope" value="Bacteria"/>
</dbReference>
<dbReference type="STRING" id="357809.Cphy_1896"/>
<dbReference type="OrthoDB" id="9814556at2"/>
<dbReference type="Pfam" id="PF13450">
    <property type="entry name" value="NAD_binding_8"/>
    <property type="match status" value="1"/>
</dbReference>
<evidence type="ECO:0000313" key="2">
    <source>
        <dbReference type="Proteomes" id="UP000000370"/>
    </source>
</evidence>
<dbReference type="HOGENOM" id="CLU_2698142_0_0_9"/>
<dbReference type="PANTHER" id="PTHR43734:SF1">
    <property type="entry name" value="PHYTOENE DESATURASE"/>
    <property type="match status" value="1"/>
</dbReference>
<dbReference type="EMBL" id="CP000885">
    <property type="protein sequence ID" value="ABX42265.1"/>
    <property type="molecule type" value="Genomic_DNA"/>
</dbReference>
<dbReference type="Proteomes" id="UP000000370">
    <property type="component" value="Chromosome"/>
</dbReference>
<dbReference type="AlphaFoldDB" id="A9KT54"/>
<evidence type="ECO:0000313" key="1">
    <source>
        <dbReference type="EMBL" id="ABX42265.1"/>
    </source>
</evidence>
<organism evidence="1 2">
    <name type="scientific">Lachnoclostridium phytofermentans (strain ATCC 700394 / DSM 18823 / ISDg)</name>
    <name type="common">Clostridium phytofermentans</name>
    <dbReference type="NCBI Taxonomy" id="357809"/>
    <lineage>
        <taxon>Bacteria</taxon>
        <taxon>Bacillati</taxon>
        <taxon>Bacillota</taxon>
        <taxon>Clostridia</taxon>
        <taxon>Lachnospirales</taxon>
        <taxon>Lachnospiraceae</taxon>
    </lineage>
</organism>
<gene>
    <name evidence="1" type="ordered locus">Cphy_1896</name>
</gene>
<dbReference type="RefSeq" id="WP_012199919.1">
    <property type="nucleotide sequence ID" value="NC_010001.1"/>
</dbReference>
<protein>
    <submittedName>
        <fullName evidence="1">FAD dependent oxidoreductase</fullName>
    </submittedName>
</protein>
<dbReference type="SUPFAM" id="SSF51905">
    <property type="entry name" value="FAD/NAD(P)-binding domain"/>
    <property type="match status" value="1"/>
</dbReference>